<dbReference type="Pfam" id="PF17389">
    <property type="entry name" value="Bac_rhamnosid6H"/>
    <property type="match status" value="1"/>
</dbReference>
<feature type="domain" description="Alpha-L-rhamnosidase concanavalin-like" evidence="4">
    <location>
        <begin position="301"/>
        <end position="397"/>
    </location>
</feature>
<reference evidence="8 9" key="1">
    <citation type="journal article" date="2019" name="Anaerobe">
        <title>Detection of Robinsoniella peoriensis in multiple bone samples of a trauma patient.</title>
        <authorList>
            <person name="Schrottner P."/>
            <person name="Hartwich K."/>
            <person name="Bunk B."/>
            <person name="Schober I."/>
            <person name="Helbig S."/>
            <person name="Rudolph W.W."/>
            <person name="Gunzer F."/>
        </authorList>
    </citation>
    <scope>NUCLEOTIDE SEQUENCE [LARGE SCALE GENOMIC DNA]</scope>
    <source>
        <strain evidence="8 9">DSM 106044</strain>
    </source>
</reference>
<dbReference type="InterPro" id="IPR013783">
    <property type="entry name" value="Ig-like_fold"/>
</dbReference>
<gene>
    <name evidence="8" type="ORF">DSM106044_01189</name>
</gene>
<evidence type="ECO:0000256" key="1">
    <source>
        <dbReference type="ARBA" id="ARBA00001445"/>
    </source>
</evidence>
<dbReference type="InterPro" id="IPR035398">
    <property type="entry name" value="Bac_rhamnosid_C"/>
</dbReference>
<protein>
    <recommendedName>
        <fullName evidence="2">alpha-L-rhamnosidase</fullName>
        <ecNumber evidence="2">3.2.1.40</ecNumber>
    </recommendedName>
</protein>
<dbReference type="InterPro" id="IPR013737">
    <property type="entry name" value="Bac_rhamnosid_N"/>
</dbReference>
<evidence type="ECO:0000256" key="3">
    <source>
        <dbReference type="ARBA" id="ARBA00022801"/>
    </source>
</evidence>
<dbReference type="InterPro" id="IPR012341">
    <property type="entry name" value="6hp_glycosidase-like_sf"/>
</dbReference>
<feature type="domain" description="Alpha-L-rhamnosidase six-hairpin glycosidase" evidence="6">
    <location>
        <begin position="401"/>
        <end position="751"/>
    </location>
</feature>
<evidence type="ECO:0000313" key="8">
    <source>
        <dbReference type="EMBL" id="TLD01823.1"/>
    </source>
</evidence>
<dbReference type="STRING" id="180332.GCA_000797495_04368"/>
<dbReference type="InterPro" id="IPR008928">
    <property type="entry name" value="6-hairpin_glycosidase_sf"/>
</dbReference>
<comment type="catalytic activity">
    <reaction evidence="1">
        <text>Hydrolysis of terminal non-reducing alpha-L-rhamnose residues in alpha-L-rhamnosides.</text>
        <dbReference type="EC" id="3.2.1.40"/>
    </reaction>
</comment>
<dbReference type="AlphaFoldDB" id="A0A4U8QC00"/>
<evidence type="ECO:0000259" key="5">
    <source>
        <dbReference type="Pfam" id="PF08531"/>
    </source>
</evidence>
<dbReference type="PIRSF" id="PIRSF010631">
    <property type="entry name" value="A-rhamnsds"/>
    <property type="match status" value="1"/>
</dbReference>
<dbReference type="Gene3D" id="2.60.40.10">
    <property type="entry name" value="Immunoglobulins"/>
    <property type="match status" value="1"/>
</dbReference>
<accession>A0A4U8QC00</accession>
<sequence>MKIHSLKINHIKRPQGYLYKTLTASYITENDAGKRQESARILVSRDVSFTDIVYDTGRSAGVSGLGTQLSFPLEPRTRYYWKVSVWDENGNEKESVTEWFETGLMEGGFTGQCITPDLAPSVQPTFVREFVLDKKPESARLYLCCLGVYEVYVNGNRVGDEVLAPGLTVYHHYVQYQTYDVGSMLHCGKNGIEVIAGDGWYKGLYGYRQNNDYRSGKAFELLADLYVDGELVLCSDLNWQVKKSKIIFSDIYDGEYRDDTLDDSGRFPVKAGNLDRSVVKERLGLPVKVKEILKPVAVIVTSKGETVLDMGQNMVGWVAFTCREKAGTLISLEHGEVLQDGCFYNKNYRTAKARYDYISDGQEKTVHAALTFFGFRYVRITGIENVRQEDFRGEVLYSDLEETGTMKTGNEDLNQLISNILWSQKGNFLDIPTDCPQRDEKMGWTGDAQIFAGTACLNMDCYEFFRKYLNDISLEQADTKGLVPQIVPSVGRNERTSAAWGDAAVIIPWVLYQYYGDSGILAEQYESMKAWISYIDRQNSENGTNPSLWQNGFHYGDWLALDGGCYHMPTGGTDVYYISSAYFYYSVNLLAKSAGVLGKGADCEKYSRKAEQIRNAILKEYFTANGKLSIDTQAAYTVAIVFELVREKEQLELIKEQFLLRIRKDGYSLKTGFVGTPFILEALSRCGRSDLAFRILLDKEYPGWLYPVTLGATTMWERWDALNPDGSMSDSGMNSLNHYANGSVQEWMYSRMAGIKPQSDGAGFKHVSIKPQIHPGAGWMETVLKTAAGVYKIRWEIQKDNKMLLTCSIPFDATAEITLPCCPGKVILNGEEQPYQPESIIPADAGEWVFEYVLSDNYRPCYHLEGSVKELVHNPVIKDYLYKKVPMLVHTDGAEIQNMTLTEMSKLPFFLGIGTRLGLDEEVLEEIEGYVSQVPKQ</sequence>
<dbReference type="Gene3D" id="2.60.420.10">
    <property type="entry name" value="Maltose phosphorylase, domain 3"/>
    <property type="match status" value="1"/>
</dbReference>
<dbReference type="PANTHER" id="PTHR33307">
    <property type="entry name" value="ALPHA-RHAMNOSIDASE (EUROFUNG)"/>
    <property type="match status" value="1"/>
</dbReference>
<name>A0A4U8QC00_9FIRM</name>
<dbReference type="Proteomes" id="UP000306509">
    <property type="component" value="Unassembled WGS sequence"/>
</dbReference>
<dbReference type="SUPFAM" id="SSF48208">
    <property type="entry name" value="Six-hairpin glycosidases"/>
    <property type="match status" value="1"/>
</dbReference>
<comment type="caution">
    <text evidence="8">The sequence shown here is derived from an EMBL/GenBank/DDBJ whole genome shotgun (WGS) entry which is preliminary data.</text>
</comment>
<dbReference type="PANTHER" id="PTHR33307:SF6">
    <property type="entry name" value="ALPHA-RHAMNOSIDASE (EUROFUNG)-RELATED"/>
    <property type="match status" value="1"/>
</dbReference>
<dbReference type="Pfam" id="PF08531">
    <property type="entry name" value="Bac_rhamnosid_N"/>
    <property type="match status" value="1"/>
</dbReference>
<dbReference type="GO" id="GO:0005975">
    <property type="term" value="P:carbohydrate metabolic process"/>
    <property type="evidence" value="ECO:0007669"/>
    <property type="project" value="InterPro"/>
</dbReference>
<feature type="domain" description="Bacterial alpha-L-rhamnosidase N-terminal" evidence="5">
    <location>
        <begin position="134"/>
        <end position="289"/>
    </location>
</feature>
<dbReference type="InterPro" id="IPR016007">
    <property type="entry name" value="Alpha_rhamnosid"/>
</dbReference>
<evidence type="ECO:0000256" key="2">
    <source>
        <dbReference type="ARBA" id="ARBA00012652"/>
    </source>
</evidence>
<evidence type="ECO:0000259" key="6">
    <source>
        <dbReference type="Pfam" id="PF17389"/>
    </source>
</evidence>
<dbReference type="GO" id="GO:0030596">
    <property type="term" value="F:alpha-L-rhamnosidase activity"/>
    <property type="evidence" value="ECO:0007669"/>
    <property type="project" value="UniProtKB-EC"/>
</dbReference>
<evidence type="ECO:0000259" key="7">
    <source>
        <dbReference type="Pfam" id="PF17390"/>
    </source>
</evidence>
<evidence type="ECO:0000259" key="4">
    <source>
        <dbReference type="Pfam" id="PF05592"/>
    </source>
</evidence>
<dbReference type="EC" id="3.2.1.40" evidence="2"/>
<dbReference type="Gene3D" id="2.60.120.260">
    <property type="entry name" value="Galactose-binding domain-like"/>
    <property type="match status" value="2"/>
</dbReference>
<dbReference type="Pfam" id="PF05592">
    <property type="entry name" value="Bac_rhamnosid"/>
    <property type="match status" value="1"/>
</dbReference>
<dbReference type="RefSeq" id="WP_138002020.1">
    <property type="nucleotide sequence ID" value="NZ_QGQD01000025.1"/>
</dbReference>
<keyword evidence="3" id="KW-0378">Hydrolase</keyword>
<feature type="domain" description="Alpha-L-rhamnosidase C-terminal" evidence="7">
    <location>
        <begin position="754"/>
        <end position="821"/>
    </location>
</feature>
<proteinExistence type="predicted"/>
<dbReference type="Pfam" id="PF17390">
    <property type="entry name" value="Bac_rhamnosid_C"/>
    <property type="match status" value="1"/>
</dbReference>
<evidence type="ECO:0000313" key="9">
    <source>
        <dbReference type="Proteomes" id="UP000306509"/>
    </source>
</evidence>
<dbReference type="InterPro" id="IPR008902">
    <property type="entry name" value="Rhamnosid_concanavalin"/>
</dbReference>
<dbReference type="InterPro" id="IPR035396">
    <property type="entry name" value="Bac_rhamnosid6H"/>
</dbReference>
<dbReference type="EMBL" id="QGQD01000025">
    <property type="protein sequence ID" value="TLD01823.1"/>
    <property type="molecule type" value="Genomic_DNA"/>
</dbReference>
<organism evidence="8 9">
    <name type="scientific">Robinsoniella peoriensis</name>
    <dbReference type="NCBI Taxonomy" id="180332"/>
    <lineage>
        <taxon>Bacteria</taxon>
        <taxon>Bacillati</taxon>
        <taxon>Bacillota</taxon>
        <taxon>Clostridia</taxon>
        <taxon>Lachnospirales</taxon>
        <taxon>Lachnospiraceae</taxon>
        <taxon>Robinsoniella</taxon>
    </lineage>
</organism>
<dbReference type="Gene3D" id="1.50.10.10">
    <property type="match status" value="1"/>
</dbReference>
<keyword evidence="9" id="KW-1185">Reference proteome</keyword>
<dbReference type="Pfam" id="PF25788">
    <property type="entry name" value="Ig_Rha78A_N"/>
    <property type="match status" value="1"/>
</dbReference>